<sequence length="101" mass="10424">MGTKRFIFAGAAALSMLATSALADDMTGMITRIDRLNGTISIQQTQKGTVGASAGSAGALQEYKAKDAAMLDAVHAGDRVSYSATETNGTGTLTKLQKQKP</sequence>
<gene>
    <name evidence="2" type="ORF">CVM73_15905</name>
</gene>
<evidence type="ECO:0000256" key="1">
    <source>
        <dbReference type="SAM" id="SignalP"/>
    </source>
</evidence>
<dbReference type="RefSeq" id="WP_100232881.1">
    <property type="nucleotide sequence ID" value="NZ_PGVG01000011.1"/>
</dbReference>
<evidence type="ECO:0000313" key="3">
    <source>
        <dbReference type="Proteomes" id="UP000231194"/>
    </source>
</evidence>
<dbReference type="InterPro" id="IPR042230">
    <property type="entry name" value="CusF_sf"/>
</dbReference>
<protein>
    <recommendedName>
        <fullName evidence="4">Copper-binding protein</fullName>
    </recommendedName>
</protein>
<accession>A0A2M8R8Y6</accession>
<keyword evidence="3" id="KW-1185">Reference proteome</keyword>
<dbReference type="EMBL" id="PGVG01000011">
    <property type="protein sequence ID" value="PJG54295.1"/>
    <property type="molecule type" value="Genomic_DNA"/>
</dbReference>
<organism evidence="2 3">
    <name type="scientific">Bradyrhizobium forestalis</name>
    <dbReference type="NCBI Taxonomy" id="1419263"/>
    <lineage>
        <taxon>Bacteria</taxon>
        <taxon>Pseudomonadati</taxon>
        <taxon>Pseudomonadota</taxon>
        <taxon>Alphaproteobacteria</taxon>
        <taxon>Hyphomicrobiales</taxon>
        <taxon>Nitrobacteraceae</taxon>
        <taxon>Bradyrhizobium</taxon>
    </lineage>
</organism>
<feature type="chain" id="PRO_5014980416" description="Copper-binding protein" evidence="1">
    <location>
        <begin position="24"/>
        <end position="101"/>
    </location>
</feature>
<evidence type="ECO:0000313" key="2">
    <source>
        <dbReference type="EMBL" id="PJG54295.1"/>
    </source>
</evidence>
<dbReference type="AlphaFoldDB" id="A0A2M8R8Y6"/>
<dbReference type="Pfam" id="PF11604">
    <property type="entry name" value="CusF_Ec"/>
    <property type="match status" value="1"/>
</dbReference>
<name>A0A2M8R8Y6_9BRAD</name>
<dbReference type="InterPro" id="IPR021647">
    <property type="entry name" value="CusF_Ec"/>
</dbReference>
<dbReference type="OrthoDB" id="8265725at2"/>
<dbReference type="Gene3D" id="2.40.50.320">
    <property type="entry name" value="Copper binding periplasmic protein CusF"/>
    <property type="match status" value="1"/>
</dbReference>
<evidence type="ECO:0008006" key="4">
    <source>
        <dbReference type="Google" id="ProtNLM"/>
    </source>
</evidence>
<reference evidence="2 3" key="1">
    <citation type="submission" date="2017-11" db="EMBL/GenBank/DDBJ databases">
        <title>Bradyrhizobium forestalis sp. nov., an efficient nitrogen-fixing bacterium isolated from nodules of forest legume species in the Amazon.</title>
        <authorList>
            <person name="Costa E.M."/>
            <person name="Guimaraes A."/>
            <person name="Carvalho T.S."/>
            <person name="Rodrigues T.L."/>
            <person name="Ribeiro P.R.A."/>
            <person name="Lebbe L."/>
            <person name="Willems A."/>
            <person name="Moreira F.M.S."/>
        </authorList>
    </citation>
    <scope>NUCLEOTIDE SEQUENCE [LARGE SCALE GENOMIC DNA]</scope>
    <source>
        <strain evidence="2 3">INPA54B</strain>
    </source>
</reference>
<comment type="caution">
    <text evidence="2">The sequence shown here is derived from an EMBL/GenBank/DDBJ whole genome shotgun (WGS) entry which is preliminary data.</text>
</comment>
<keyword evidence="1" id="KW-0732">Signal</keyword>
<dbReference type="Proteomes" id="UP000231194">
    <property type="component" value="Unassembled WGS sequence"/>
</dbReference>
<feature type="signal peptide" evidence="1">
    <location>
        <begin position="1"/>
        <end position="23"/>
    </location>
</feature>
<proteinExistence type="predicted"/>